<dbReference type="AlphaFoldDB" id="A0A9K3Q8D9"/>
<proteinExistence type="predicted"/>
<feature type="region of interest" description="Disordered" evidence="1">
    <location>
        <begin position="233"/>
        <end position="272"/>
    </location>
</feature>
<evidence type="ECO:0000256" key="1">
    <source>
        <dbReference type="SAM" id="MobiDB-lite"/>
    </source>
</evidence>
<keyword evidence="3" id="KW-1185">Reference proteome</keyword>
<evidence type="ECO:0000313" key="3">
    <source>
        <dbReference type="Proteomes" id="UP000693970"/>
    </source>
</evidence>
<evidence type="ECO:0000313" key="2">
    <source>
        <dbReference type="EMBL" id="KAG7374788.1"/>
    </source>
</evidence>
<dbReference type="EMBL" id="JAGRRH010000001">
    <property type="protein sequence ID" value="KAG7374788.1"/>
    <property type="molecule type" value="Genomic_DNA"/>
</dbReference>
<feature type="compositionally biased region" description="Basic residues" evidence="1">
    <location>
        <begin position="256"/>
        <end position="271"/>
    </location>
</feature>
<organism evidence="2 3">
    <name type="scientific">Nitzschia inconspicua</name>
    <dbReference type="NCBI Taxonomy" id="303405"/>
    <lineage>
        <taxon>Eukaryota</taxon>
        <taxon>Sar</taxon>
        <taxon>Stramenopiles</taxon>
        <taxon>Ochrophyta</taxon>
        <taxon>Bacillariophyta</taxon>
        <taxon>Bacillariophyceae</taxon>
        <taxon>Bacillariophycidae</taxon>
        <taxon>Bacillariales</taxon>
        <taxon>Bacillariaceae</taxon>
        <taxon>Nitzschia</taxon>
    </lineage>
</organism>
<feature type="region of interest" description="Disordered" evidence="1">
    <location>
        <begin position="300"/>
        <end position="319"/>
    </location>
</feature>
<dbReference type="OrthoDB" id="46996at2759"/>
<dbReference type="Proteomes" id="UP000693970">
    <property type="component" value="Unassembled WGS sequence"/>
</dbReference>
<reference evidence="2" key="1">
    <citation type="journal article" date="2021" name="Sci. Rep.">
        <title>Diploid genomic architecture of Nitzschia inconspicua, an elite biomass production diatom.</title>
        <authorList>
            <person name="Oliver A."/>
            <person name="Podell S."/>
            <person name="Pinowska A."/>
            <person name="Traller J.C."/>
            <person name="Smith S.R."/>
            <person name="McClure R."/>
            <person name="Beliaev A."/>
            <person name="Bohutskyi P."/>
            <person name="Hill E.A."/>
            <person name="Rabines A."/>
            <person name="Zheng H."/>
            <person name="Allen L.Z."/>
            <person name="Kuo A."/>
            <person name="Grigoriev I.V."/>
            <person name="Allen A.E."/>
            <person name="Hazlebeck D."/>
            <person name="Allen E.E."/>
        </authorList>
    </citation>
    <scope>NUCLEOTIDE SEQUENCE</scope>
    <source>
        <strain evidence="2">Hildebrandi</strain>
    </source>
</reference>
<protein>
    <submittedName>
        <fullName evidence="2">Uncharacterized protein</fullName>
    </submittedName>
</protein>
<sequence>MSSEKTLRFAPPEERVSTVKSIEHNGEDFGNVLVMEPQSDARSSFNHRRVSFRTIEIQEYAIIPGENPAVTMGIPLTIDWTPLARISCDLEQYEVQRPQPPRSMVELRIPMLQRYHMLKNLHFSHREINQHVRAATIGRNQRKRTHATLHLEPIQERLERIRRAVANATWNRSKKQQERQLLQPYVKQRAPAAVYLKSCLKKQTSTMESDGTTQKMPLQSITTARLSRSHPTYIDSFASTPSSKTFEEDDEDDLRHRRHKRKVPNSIKKKLREQQQIAQQNVQRLKRHKSILSSIEAMETQNQQRMPSHRTFKSKTQDSVELWSQVKTKKVVMEGARVSIDERDSQQSQEVEKQ</sequence>
<name>A0A9K3Q8D9_9STRA</name>
<accession>A0A9K3Q8D9</accession>
<comment type="caution">
    <text evidence="2">The sequence shown here is derived from an EMBL/GenBank/DDBJ whole genome shotgun (WGS) entry which is preliminary data.</text>
</comment>
<gene>
    <name evidence="2" type="ORF">IV203_013883</name>
</gene>
<reference evidence="2" key="2">
    <citation type="submission" date="2021-04" db="EMBL/GenBank/DDBJ databases">
        <authorList>
            <person name="Podell S."/>
        </authorList>
    </citation>
    <scope>NUCLEOTIDE SEQUENCE</scope>
    <source>
        <strain evidence="2">Hildebrandi</strain>
    </source>
</reference>